<evidence type="ECO:0000313" key="2">
    <source>
        <dbReference type="Proteomes" id="UP000041254"/>
    </source>
</evidence>
<keyword evidence="2" id="KW-1185">Reference proteome</keyword>
<proteinExistence type="predicted"/>
<dbReference type="EMBL" id="CDMY01000947">
    <property type="protein sequence ID" value="CEM37590.1"/>
    <property type="molecule type" value="Genomic_DNA"/>
</dbReference>
<accession>A0A0G4H1U0</accession>
<gene>
    <name evidence="1" type="ORF">Vbra_19304</name>
</gene>
<dbReference type="VEuPathDB" id="CryptoDB:Vbra_19304"/>
<evidence type="ECO:0000313" key="1">
    <source>
        <dbReference type="EMBL" id="CEM37590.1"/>
    </source>
</evidence>
<sequence>MSAQQRGAQTKTVWGHIADAFAGVIGGIAALGKASRATLVYTNNCIQRTSYPIKEDCIRRYDKTVGAFRTENRRTSKPRSGVVNFAASRR</sequence>
<reference evidence="1 2" key="1">
    <citation type="submission" date="2014-11" db="EMBL/GenBank/DDBJ databases">
        <authorList>
            <person name="Zhu J."/>
            <person name="Qi W."/>
            <person name="Song R."/>
        </authorList>
    </citation>
    <scope>NUCLEOTIDE SEQUENCE [LARGE SCALE GENOMIC DNA]</scope>
</reference>
<dbReference type="AlphaFoldDB" id="A0A0G4H1U0"/>
<name>A0A0G4H1U0_VITBC</name>
<protein>
    <submittedName>
        <fullName evidence="1">Uncharacterized protein</fullName>
    </submittedName>
</protein>
<organism evidence="1 2">
    <name type="scientific">Vitrella brassicaformis (strain CCMP3155)</name>
    <dbReference type="NCBI Taxonomy" id="1169540"/>
    <lineage>
        <taxon>Eukaryota</taxon>
        <taxon>Sar</taxon>
        <taxon>Alveolata</taxon>
        <taxon>Colpodellida</taxon>
        <taxon>Vitrellaceae</taxon>
        <taxon>Vitrella</taxon>
    </lineage>
</organism>
<dbReference type="Proteomes" id="UP000041254">
    <property type="component" value="Unassembled WGS sequence"/>
</dbReference>
<dbReference type="InParanoid" id="A0A0G4H1U0"/>